<evidence type="ECO:0000256" key="1">
    <source>
        <dbReference type="SAM" id="Phobius"/>
    </source>
</evidence>
<feature type="transmembrane region" description="Helical" evidence="1">
    <location>
        <begin position="60"/>
        <end position="76"/>
    </location>
</feature>
<organism evidence="2 3">
    <name type="scientific">Candidatus Kaiserbacteria bacterium RIFCSPLOWO2_01_FULL_54_24</name>
    <dbReference type="NCBI Taxonomy" id="1798515"/>
    <lineage>
        <taxon>Bacteria</taxon>
        <taxon>Candidatus Kaiseribacteriota</taxon>
    </lineage>
</organism>
<protein>
    <submittedName>
        <fullName evidence="2">Uncharacterized protein</fullName>
    </submittedName>
</protein>
<name>A0A1F6ETD1_9BACT</name>
<sequence length="183" mass="20809">MLAPQTRIILMRSAQLVTGIFFLVAAFGLSNHYDLLRVGISTGFVVLATLSFLMGYRWPGIAGVALALIFNPVVPLTLPRHIWVIIDLISLAGMVYFTYWATNPYKKGIRFEDYVAGLFPEPGFVIQNRSRDVSKFMNRMVESDMHPDFVFRNQKTGKSFAVECKWRGKDKMVSGTFCMITYF</sequence>
<dbReference type="Pfam" id="PF20619">
    <property type="entry name" value="DUF6804"/>
    <property type="match status" value="1"/>
</dbReference>
<feature type="transmembrane region" description="Helical" evidence="1">
    <location>
        <begin position="35"/>
        <end position="53"/>
    </location>
</feature>
<dbReference type="EMBL" id="MFMC01000034">
    <property type="protein sequence ID" value="OGG76870.1"/>
    <property type="molecule type" value="Genomic_DNA"/>
</dbReference>
<proteinExistence type="predicted"/>
<keyword evidence="1" id="KW-1133">Transmembrane helix</keyword>
<feature type="transmembrane region" description="Helical" evidence="1">
    <location>
        <begin position="82"/>
        <end position="101"/>
    </location>
</feature>
<reference evidence="2 3" key="1">
    <citation type="journal article" date="2016" name="Nat. Commun.">
        <title>Thousands of microbial genomes shed light on interconnected biogeochemical processes in an aquifer system.</title>
        <authorList>
            <person name="Anantharaman K."/>
            <person name="Brown C.T."/>
            <person name="Hug L.A."/>
            <person name="Sharon I."/>
            <person name="Castelle C.J."/>
            <person name="Probst A.J."/>
            <person name="Thomas B.C."/>
            <person name="Singh A."/>
            <person name="Wilkins M.J."/>
            <person name="Karaoz U."/>
            <person name="Brodie E.L."/>
            <person name="Williams K.H."/>
            <person name="Hubbard S.S."/>
            <person name="Banfield J.F."/>
        </authorList>
    </citation>
    <scope>NUCLEOTIDE SEQUENCE [LARGE SCALE GENOMIC DNA]</scope>
</reference>
<feature type="transmembrane region" description="Helical" evidence="1">
    <location>
        <begin position="9"/>
        <end position="29"/>
    </location>
</feature>
<keyword evidence="1" id="KW-0472">Membrane</keyword>
<dbReference type="AlphaFoldDB" id="A0A1F6ETD1"/>
<evidence type="ECO:0000313" key="2">
    <source>
        <dbReference type="EMBL" id="OGG76870.1"/>
    </source>
</evidence>
<evidence type="ECO:0000313" key="3">
    <source>
        <dbReference type="Proteomes" id="UP000177215"/>
    </source>
</evidence>
<comment type="caution">
    <text evidence="2">The sequence shown here is derived from an EMBL/GenBank/DDBJ whole genome shotgun (WGS) entry which is preliminary data.</text>
</comment>
<dbReference type="InterPro" id="IPR046548">
    <property type="entry name" value="DUF6804"/>
</dbReference>
<dbReference type="Proteomes" id="UP000177215">
    <property type="component" value="Unassembled WGS sequence"/>
</dbReference>
<keyword evidence="1" id="KW-0812">Transmembrane</keyword>
<accession>A0A1F6ETD1</accession>
<gene>
    <name evidence="2" type="ORF">A3B35_00240</name>
</gene>